<evidence type="ECO:0000256" key="7">
    <source>
        <dbReference type="SAM" id="Phobius"/>
    </source>
</evidence>
<keyword evidence="7" id="KW-1133">Transmembrane helix</keyword>
<evidence type="ECO:0000256" key="2">
    <source>
        <dbReference type="ARBA" id="ARBA00022729"/>
    </source>
</evidence>
<comment type="caution">
    <text evidence="9">The sequence shown here is derived from an EMBL/GenBank/DDBJ whole genome shotgun (WGS) entry which is preliminary data.</text>
</comment>
<organism evidence="9 10">
    <name type="scientific">Nocardioides marinisabuli</name>
    <dbReference type="NCBI Taxonomy" id="419476"/>
    <lineage>
        <taxon>Bacteria</taxon>
        <taxon>Bacillati</taxon>
        <taxon>Actinomycetota</taxon>
        <taxon>Actinomycetes</taxon>
        <taxon>Propionibacteriales</taxon>
        <taxon>Nocardioidaceae</taxon>
        <taxon>Nocardioides</taxon>
    </lineage>
</organism>
<feature type="region of interest" description="Disordered" evidence="6">
    <location>
        <begin position="1"/>
        <end position="28"/>
    </location>
</feature>
<keyword evidence="7" id="KW-0472">Membrane</keyword>
<sequence length="248" mass="26171">MSKSKAKAADRAAERAARAQQARAEQERAERRRKMLSVGGVVLAMVLIIGVGFLIQRDRDTSTDVAAPAAGQGEYGVVVGPTDAPHDIVIYEDFLCPFCGALEAESSADLARLAEEGKVTVEYRPFNLLSRIGDYSQRATNAFAVVLEESGPEVAKQFHDLLFENQPSESGPFPSDADLVELAVEAGAEEDAVAEGIESGARNDWVEEATQAAQDAGVRGTPTVLLDGEPVNGGSVEEIAAALVAGVE</sequence>
<dbReference type="Pfam" id="PF13462">
    <property type="entry name" value="Thioredoxin_4"/>
    <property type="match status" value="1"/>
</dbReference>
<dbReference type="PANTHER" id="PTHR13887">
    <property type="entry name" value="GLUTATHIONE S-TRANSFERASE KAPPA"/>
    <property type="match status" value="1"/>
</dbReference>
<evidence type="ECO:0000256" key="4">
    <source>
        <dbReference type="ARBA" id="ARBA00023157"/>
    </source>
</evidence>
<comment type="similarity">
    <text evidence="1">Belongs to the thioredoxin family. DsbA subfamily.</text>
</comment>
<keyword evidence="10" id="KW-1185">Reference proteome</keyword>
<evidence type="ECO:0000256" key="5">
    <source>
        <dbReference type="ARBA" id="ARBA00023284"/>
    </source>
</evidence>
<dbReference type="GO" id="GO:0016853">
    <property type="term" value="F:isomerase activity"/>
    <property type="evidence" value="ECO:0007669"/>
    <property type="project" value="UniProtKB-KW"/>
</dbReference>
<dbReference type="EMBL" id="JACCBE010000001">
    <property type="protein sequence ID" value="NYD58139.1"/>
    <property type="molecule type" value="Genomic_DNA"/>
</dbReference>
<evidence type="ECO:0000313" key="9">
    <source>
        <dbReference type="EMBL" id="NYD58139.1"/>
    </source>
</evidence>
<evidence type="ECO:0000256" key="6">
    <source>
        <dbReference type="SAM" id="MobiDB-lite"/>
    </source>
</evidence>
<keyword evidence="5" id="KW-0676">Redox-active center</keyword>
<keyword evidence="4" id="KW-1015">Disulfide bond</keyword>
<feature type="transmembrane region" description="Helical" evidence="7">
    <location>
        <begin position="35"/>
        <end position="55"/>
    </location>
</feature>
<feature type="compositionally biased region" description="Basic and acidic residues" evidence="6">
    <location>
        <begin position="7"/>
        <end position="17"/>
    </location>
</feature>
<evidence type="ECO:0000256" key="1">
    <source>
        <dbReference type="ARBA" id="ARBA00005791"/>
    </source>
</evidence>
<evidence type="ECO:0000313" key="10">
    <source>
        <dbReference type="Proteomes" id="UP000516957"/>
    </source>
</evidence>
<protein>
    <submittedName>
        <fullName evidence="9">Protein-disulfide isomerase</fullName>
    </submittedName>
</protein>
<name>A0A7Y9F1Z1_9ACTN</name>
<dbReference type="CDD" id="cd02972">
    <property type="entry name" value="DsbA_family"/>
    <property type="match status" value="1"/>
</dbReference>
<dbReference type="InterPro" id="IPR012336">
    <property type="entry name" value="Thioredoxin-like_fold"/>
</dbReference>
<keyword evidence="7" id="KW-0812">Transmembrane</keyword>
<dbReference type="SUPFAM" id="SSF52833">
    <property type="entry name" value="Thioredoxin-like"/>
    <property type="match status" value="1"/>
</dbReference>
<gene>
    <name evidence="9" type="ORF">BKA08_002377</name>
</gene>
<dbReference type="InterPro" id="IPR036249">
    <property type="entry name" value="Thioredoxin-like_sf"/>
</dbReference>
<keyword evidence="3" id="KW-0560">Oxidoreductase</keyword>
<dbReference type="Gene3D" id="3.40.30.10">
    <property type="entry name" value="Glutaredoxin"/>
    <property type="match status" value="1"/>
</dbReference>
<evidence type="ECO:0000256" key="3">
    <source>
        <dbReference type="ARBA" id="ARBA00023002"/>
    </source>
</evidence>
<dbReference type="RefSeq" id="WP_179615797.1">
    <property type="nucleotide sequence ID" value="NZ_CP059163.1"/>
</dbReference>
<dbReference type="GO" id="GO:0016491">
    <property type="term" value="F:oxidoreductase activity"/>
    <property type="evidence" value="ECO:0007669"/>
    <property type="project" value="UniProtKB-KW"/>
</dbReference>
<feature type="domain" description="Thioredoxin-like fold" evidence="8">
    <location>
        <begin position="75"/>
        <end position="242"/>
    </location>
</feature>
<accession>A0A7Y9F1Z1</accession>
<keyword evidence="2" id="KW-0732">Signal</keyword>
<evidence type="ECO:0000259" key="8">
    <source>
        <dbReference type="Pfam" id="PF13462"/>
    </source>
</evidence>
<keyword evidence="9" id="KW-0413">Isomerase</keyword>
<reference evidence="9 10" key="1">
    <citation type="submission" date="2020-07" db="EMBL/GenBank/DDBJ databases">
        <title>Sequencing the genomes of 1000 actinobacteria strains.</title>
        <authorList>
            <person name="Klenk H.-P."/>
        </authorList>
    </citation>
    <scope>NUCLEOTIDE SEQUENCE [LARGE SCALE GENOMIC DNA]</scope>
    <source>
        <strain evidence="9 10">DSM 18965</strain>
    </source>
</reference>
<dbReference type="PANTHER" id="PTHR13887:SF14">
    <property type="entry name" value="DISULFIDE BOND FORMATION PROTEIN D"/>
    <property type="match status" value="1"/>
</dbReference>
<dbReference type="Proteomes" id="UP000516957">
    <property type="component" value="Unassembled WGS sequence"/>
</dbReference>
<dbReference type="AlphaFoldDB" id="A0A7Y9F1Z1"/>
<proteinExistence type="inferred from homology"/>